<dbReference type="InterPro" id="IPR011010">
    <property type="entry name" value="DNA_brk_join_enz"/>
</dbReference>
<comment type="caution">
    <text evidence="3">The sequence shown here is derived from an EMBL/GenBank/DDBJ whole genome shotgun (WGS) entry which is preliminary data.</text>
</comment>
<feature type="domain" description="Tyr recombinase" evidence="2">
    <location>
        <begin position="218"/>
        <end position="391"/>
    </location>
</feature>
<protein>
    <submittedName>
        <fullName evidence="3">Site-specific integrase</fullName>
    </submittedName>
</protein>
<proteinExistence type="predicted"/>
<dbReference type="Gene3D" id="1.10.443.10">
    <property type="entry name" value="Intergrase catalytic core"/>
    <property type="match status" value="1"/>
</dbReference>
<dbReference type="SUPFAM" id="SSF56349">
    <property type="entry name" value="DNA breaking-rejoining enzymes"/>
    <property type="match status" value="1"/>
</dbReference>
<dbReference type="EMBL" id="JAHHHV010000077">
    <property type="protein sequence ID" value="MBW4467467.1"/>
    <property type="molecule type" value="Genomic_DNA"/>
</dbReference>
<reference evidence="3" key="1">
    <citation type="submission" date="2021-05" db="EMBL/GenBank/DDBJ databases">
        <authorList>
            <person name="Pietrasiak N."/>
            <person name="Ward R."/>
            <person name="Stajich J.E."/>
            <person name="Kurbessoian T."/>
        </authorList>
    </citation>
    <scope>NUCLEOTIDE SEQUENCE</scope>
    <source>
        <strain evidence="3">GSE-TBD4-15B</strain>
    </source>
</reference>
<organism evidence="3 4">
    <name type="scientific">Pegethrix bostrychoides GSE-TBD4-15B</name>
    <dbReference type="NCBI Taxonomy" id="2839662"/>
    <lineage>
        <taxon>Bacteria</taxon>
        <taxon>Bacillati</taxon>
        <taxon>Cyanobacteriota</taxon>
        <taxon>Cyanophyceae</taxon>
        <taxon>Oculatellales</taxon>
        <taxon>Oculatellaceae</taxon>
        <taxon>Pegethrix</taxon>
    </lineage>
</organism>
<reference evidence="3" key="2">
    <citation type="journal article" date="2022" name="Microbiol. Resour. Announc.">
        <title>Metagenome Sequencing to Explore Phylogenomics of Terrestrial Cyanobacteria.</title>
        <authorList>
            <person name="Ward R.D."/>
            <person name="Stajich J.E."/>
            <person name="Johansen J.R."/>
            <person name="Huntemann M."/>
            <person name="Clum A."/>
            <person name="Foster B."/>
            <person name="Foster B."/>
            <person name="Roux S."/>
            <person name="Palaniappan K."/>
            <person name="Varghese N."/>
            <person name="Mukherjee S."/>
            <person name="Reddy T.B.K."/>
            <person name="Daum C."/>
            <person name="Copeland A."/>
            <person name="Chen I.A."/>
            <person name="Ivanova N.N."/>
            <person name="Kyrpides N.C."/>
            <person name="Shapiro N."/>
            <person name="Eloe-Fadrosh E.A."/>
            <person name="Pietrasiak N."/>
        </authorList>
    </citation>
    <scope>NUCLEOTIDE SEQUENCE</scope>
    <source>
        <strain evidence="3">GSE-TBD4-15B</strain>
    </source>
</reference>
<dbReference type="InterPro" id="IPR013762">
    <property type="entry name" value="Integrase-like_cat_sf"/>
</dbReference>
<dbReference type="AlphaFoldDB" id="A0A951PCZ1"/>
<dbReference type="PROSITE" id="PS51898">
    <property type="entry name" value="TYR_RECOMBINASE"/>
    <property type="match status" value="1"/>
</dbReference>
<dbReference type="InterPro" id="IPR002104">
    <property type="entry name" value="Integrase_catalytic"/>
</dbReference>
<dbReference type="GO" id="GO:0006310">
    <property type="term" value="P:DNA recombination"/>
    <property type="evidence" value="ECO:0007669"/>
    <property type="project" value="UniProtKB-KW"/>
</dbReference>
<evidence type="ECO:0000256" key="1">
    <source>
        <dbReference type="ARBA" id="ARBA00023172"/>
    </source>
</evidence>
<gene>
    <name evidence="3" type="ORF">KME07_18730</name>
</gene>
<dbReference type="Proteomes" id="UP000707356">
    <property type="component" value="Unassembled WGS sequence"/>
</dbReference>
<dbReference type="GO" id="GO:0015074">
    <property type="term" value="P:DNA integration"/>
    <property type="evidence" value="ECO:0007669"/>
    <property type="project" value="InterPro"/>
</dbReference>
<sequence length="408" mass="46230">MLNSSTQARSVLDEQLDKLNQRLKAGQLGVQLERRGQKLNLRATLPPRPGSPRLRPHQQRLCLNLPATAAGLKQAEQQAKIIALQLMQQSFDWRQYLPLGHGAPLHQLDLSEKLAAFQTEFLAPAPHQSPHQSPHRASRRTTWETAYAPYLRELVELAEARPALSLPEAIYATVQATRPHSRSRQICCTALSAFADFLHLDLPTPLKAHWGSYNSSHTQARRLPSDSEIVAVYEQISNPSWRFVYGVMATYGLRNHEVFFCDYSRLSGSAEPTADCAIEVLPTTKTGSHSVWPFYPEWIEQFQLRAVLLPPLTTDLSQTTLRRIGQLVNGQFRRYQIPFSPYDLRHAWAVRTIHFGLPDTVAARMMGHSVAIHNRTYHRWITNRDQQQAVTAAHSRTQMQAPAAPRNL</sequence>
<accession>A0A951PCZ1</accession>
<evidence type="ECO:0000313" key="4">
    <source>
        <dbReference type="Proteomes" id="UP000707356"/>
    </source>
</evidence>
<evidence type="ECO:0000313" key="3">
    <source>
        <dbReference type="EMBL" id="MBW4467467.1"/>
    </source>
</evidence>
<dbReference type="GO" id="GO:0003677">
    <property type="term" value="F:DNA binding"/>
    <property type="evidence" value="ECO:0007669"/>
    <property type="project" value="InterPro"/>
</dbReference>
<name>A0A951PCZ1_9CYAN</name>
<dbReference type="CDD" id="cd00796">
    <property type="entry name" value="INT_Rci_Hp1_C"/>
    <property type="match status" value="1"/>
</dbReference>
<evidence type="ECO:0000259" key="2">
    <source>
        <dbReference type="PROSITE" id="PS51898"/>
    </source>
</evidence>
<keyword evidence="1" id="KW-0233">DNA recombination</keyword>